<name>A0A9D2GUI8_9BACT</name>
<gene>
    <name evidence="1" type="ORF">H9804_06740</name>
</gene>
<evidence type="ECO:0000313" key="1">
    <source>
        <dbReference type="EMBL" id="HIZ89624.1"/>
    </source>
</evidence>
<dbReference type="AlphaFoldDB" id="A0A9D2GUI8"/>
<dbReference type="PROSITE" id="PS51257">
    <property type="entry name" value="PROKAR_LIPOPROTEIN"/>
    <property type="match status" value="1"/>
</dbReference>
<reference evidence="1" key="2">
    <citation type="submission" date="2021-04" db="EMBL/GenBank/DDBJ databases">
        <authorList>
            <person name="Gilroy R."/>
        </authorList>
    </citation>
    <scope>NUCLEOTIDE SEQUENCE</scope>
    <source>
        <strain evidence="1">ChiW4-1371</strain>
    </source>
</reference>
<organism evidence="1 2">
    <name type="scientific">Candidatus Mucispirillum faecigallinarum</name>
    <dbReference type="NCBI Taxonomy" id="2838699"/>
    <lineage>
        <taxon>Bacteria</taxon>
        <taxon>Pseudomonadati</taxon>
        <taxon>Deferribacterota</taxon>
        <taxon>Deferribacteres</taxon>
        <taxon>Deferribacterales</taxon>
        <taxon>Mucispirillaceae</taxon>
        <taxon>Mucispirillum</taxon>
    </lineage>
</organism>
<comment type="caution">
    <text evidence="1">The sequence shown here is derived from an EMBL/GenBank/DDBJ whole genome shotgun (WGS) entry which is preliminary data.</text>
</comment>
<reference evidence="1" key="1">
    <citation type="journal article" date="2021" name="PeerJ">
        <title>Extensive microbial diversity within the chicken gut microbiome revealed by metagenomics and culture.</title>
        <authorList>
            <person name="Gilroy R."/>
            <person name="Ravi A."/>
            <person name="Getino M."/>
            <person name="Pursley I."/>
            <person name="Horton D.L."/>
            <person name="Alikhan N.F."/>
            <person name="Baker D."/>
            <person name="Gharbi K."/>
            <person name="Hall N."/>
            <person name="Watson M."/>
            <person name="Adriaenssens E.M."/>
            <person name="Foster-Nyarko E."/>
            <person name="Jarju S."/>
            <person name="Secka A."/>
            <person name="Antonio M."/>
            <person name="Oren A."/>
            <person name="Chaudhuri R.R."/>
            <person name="La Ragione R."/>
            <person name="Hildebrand F."/>
            <person name="Pallen M.J."/>
        </authorList>
    </citation>
    <scope>NUCLEOTIDE SEQUENCE</scope>
    <source>
        <strain evidence="1">ChiW4-1371</strain>
    </source>
</reference>
<sequence length="251" mass="28675">MIQKFLYVFAVFLHIFLLYGCADEDKMMQVLNSNIISGNNGNEEFIEQIDLNNPFSALGYYKVIFYYNDGAGVIPLSSDCNKVEEYAGYEDVNCIQSINNVEMNGYAKVNLDDAMAYIHIDYKLQMTNEYLKNSINNSSNFSALKGMQYNYIDFNPMPVTSISDTGLNNNEYSVKGFTIIDLFDNITDKDAEYIFELLPDKTLENTITYNGIFGKTKTIIILKKIKELPQGYNMDINTLFPEPVIDDFSNK</sequence>
<dbReference type="EMBL" id="DXAQ01000104">
    <property type="protein sequence ID" value="HIZ89624.1"/>
    <property type="molecule type" value="Genomic_DNA"/>
</dbReference>
<accession>A0A9D2GUI8</accession>
<proteinExistence type="predicted"/>
<evidence type="ECO:0000313" key="2">
    <source>
        <dbReference type="Proteomes" id="UP000824176"/>
    </source>
</evidence>
<protein>
    <submittedName>
        <fullName evidence="1">Uncharacterized protein</fullName>
    </submittedName>
</protein>
<dbReference type="Proteomes" id="UP000824176">
    <property type="component" value="Unassembled WGS sequence"/>
</dbReference>